<comment type="catalytic activity">
    <reaction evidence="1">
        <text>ATP + protein L-histidine = ADP + protein N-phospho-L-histidine.</text>
        <dbReference type="EC" id="2.7.13.3"/>
    </reaction>
</comment>
<dbReference type="InterPro" id="IPR036890">
    <property type="entry name" value="HATPase_C_sf"/>
</dbReference>
<keyword evidence="5" id="KW-0597">Phosphoprotein</keyword>
<dbReference type="InterPro" id="IPR004358">
    <property type="entry name" value="Sig_transdc_His_kin-like_C"/>
</dbReference>
<evidence type="ECO:0000256" key="6">
    <source>
        <dbReference type="ARBA" id="ARBA00022679"/>
    </source>
</evidence>
<dbReference type="EMBL" id="CP031417">
    <property type="protein sequence ID" value="AXK79426.1"/>
    <property type="molecule type" value="Genomic_DNA"/>
</dbReference>
<feature type="transmembrane region" description="Helical" evidence="10">
    <location>
        <begin position="132"/>
        <end position="149"/>
    </location>
</feature>
<dbReference type="PANTHER" id="PTHR44936">
    <property type="entry name" value="SENSOR PROTEIN CREC"/>
    <property type="match status" value="1"/>
</dbReference>
<evidence type="ECO:0000256" key="10">
    <source>
        <dbReference type="SAM" id="Phobius"/>
    </source>
</evidence>
<feature type="transmembrane region" description="Helical" evidence="10">
    <location>
        <begin position="186"/>
        <end position="208"/>
    </location>
</feature>
<keyword evidence="4" id="KW-1003">Cell membrane</keyword>
<dbReference type="Gene3D" id="3.30.565.10">
    <property type="entry name" value="Histidine kinase-like ATPase, C-terminal domain"/>
    <property type="match status" value="1"/>
</dbReference>
<protein>
    <recommendedName>
        <fullName evidence="3">histidine kinase</fullName>
        <ecNumber evidence="3">2.7.13.3</ecNumber>
    </recommendedName>
</protein>
<dbReference type="GO" id="GO:0005886">
    <property type="term" value="C:plasma membrane"/>
    <property type="evidence" value="ECO:0007669"/>
    <property type="project" value="UniProtKB-SubCell"/>
</dbReference>
<evidence type="ECO:0000256" key="1">
    <source>
        <dbReference type="ARBA" id="ARBA00000085"/>
    </source>
</evidence>
<keyword evidence="9" id="KW-0067">ATP-binding</keyword>
<dbReference type="Pfam" id="PF02518">
    <property type="entry name" value="HATPase_c"/>
    <property type="match status" value="1"/>
</dbReference>
<dbReference type="SUPFAM" id="SSF55874">
    <property type="entry name" value="ATPase domain of HSP90 chaperone/DNA topoisomerase II/histidine kinase"/>
    <property type="match status" value="1"/>
</dbReference>
<dbReference type="SMART" id="SM00387">
    <property type="entry name" value="HATPase_c"/>
    <property type="match status" value="1"/>
</dbReference>
<dbReference type="PANTHER" id="PTHR44936:SF10">
    <property type="entry name" value="SENSOR PROTEIN RSTB"/>
    <property type="match status" value="1"/>
</dbReference>
<dbReference type="InterPro" id="IPR036097">
    <property type="entry name" value="HisK_dim/P_sf"/>
</dbReference>
<gene>
    <name evidence="12" type="ORF">DW352_02175</name>
</gene>
<feature type="domain" description="Histidine kinase" evidence="11">
    <location>
        <begin position="244"/>
        <end position="451"/>
    </location>
</feature>
<proteinExistence type="predicted"/>
<keyword evidence="7" id="KW-0547">Nucleotide-binding</keyword>
<comment type="subcellular location">
    <subcellularLocation>
        <location evidence="2">Cell membrane</location>
        <topology evidence="2">Multi-pass membrane protein</topology>
    </subcellularLocation>
</comment>
<dbReference type="InterPro" id="IPR003594">
    <property type="entry name" value="HATPase_dom"/>
</dbReference>
<keyword evidence="10" id="KW-1133">Transmembrane helix</keyword>
<dbReference type="PRINTS" id="PR00344">
    <property type="entry name" value="BCTRLSENSOR"/>
</dbReference>
<organism evidence="12 13">
    <name type="scientific">Pseudolabrys taiwanensis</name>
    <dbReference type="NCBI Taxonomy" id="331696"/>
    <lineage>
        <taxon>Bacteria</taxon>
        <taxon>Pseudomonadati</taxon>
        <taxon>Pseudomonadota</taxon>
        <taxon>Alphaproteobacteria</taxon>
        <taxon>Hyphomicrobiales</taxon>
        <taxon>Xanthobacteraceae</taxon>
        <taxon>Pseudolabrys</taxon>
    </lineage>
</organism>
<dbReference type="Proteomes" id="UP000254889">
    <property type="component" value="Chromosome"/>
</dbReference>
<feature type="transmembrane region" description="Helical" evidence="10">
    <location>
        <begin position="109"/>
        <end position="126"/>
    </location>
</feature>
<evidence type="ECO:0000313" key="12">
    <source>
        <dbReference type="EMBL" id="AXK79426.1"/>
    </source>
</evidence>
<dbReference type="InterPro" id="IPR005467">
    <property type="entry name" value="His_kinase_dom"/>
</dbReference>
<dbReference type="GO" id="GO:0000155">
    <property type="term" value="F:phosphorelay sensor kinase activity"/>
    <property type="evidence" value="ECO:0007669"/>
    <property type="project" value="InterPro"/>
</dbReference>
<evidence type="ECO:0000256" key="7">
    <source>
        <dbReference type="ARBA" id="ARBA00022741"/>
    </source>
</evidence>
<dbReference type="Gene3D" id="1.10.287.130">
    <property type="match status" value="1"/>
</dbReference>
<evidence type="ECO:0000259" key="11">
    <source>
        <dbReference type="PROSITE" id="PS50109"/>
    </source>
</evidence>
<feature type="transmembrane region" description="Helical" evidence="10">
    <location>
        <begin position="77"/>
        <end position="97"/>
    </location>
</feature>
<dbReference type="EC" id="2.7.13.3" evidence="3"/>
<evidence type="ECO:0000256" key="4">
    <source>
        <dbReference type="ARBA" id="ARBA00022475"/>
    </source>
</evidence>
<dbReference type="PROSITE" id="PS50109">
    <property type="entry name" value="HIS_KIN"/>
    <property type="match status" value="1"/>
</dbReference>
<keyword evidence="6" id="KW-0808">Transferase</keyword>
<feature type="transmembrane region" description="Helical" evidence="10">
    <location>
        <begin position="52"/>
        <end position="71"/>
    </location>
</feature>
<keyword evidence="10" id="KW-0472">Membrane</keyword>
<dbReference type="InterPro" id="IPR003661">
    <property type="entry name" value="HisK_dim/P_dom"/>
</dbReference>
<evidence type="ECO:0000313" key="13">
    <source>
        <dbReference type="Proteomes" id="UP000254889"/>
    </source>
</evidence>
<dbReference type="RefSeq" id="WP_115688103.1">
    <property type="nucleotide sequence ID" value="NZ_CP031417.1"/>
</dbReference>
<feature type="transmembrane region" description="Helical" evidence="10">
    <location>
        <begin position="154"/>
        <end position="174"/>
    </location>
</feature>
<evidence type="ECO:0000256" key="9">
    <source>
        <dbReference type="ARBA" id="ARBA00022840"/>
    </source>
</evidence>
<keyword evidence="10" id="KW-0812">Transmembrane</keyword>
<evidence type="ECO:0000256" key="3">
    <source>
        <dbReference type="ARBA" id="ARBA00012438"/>
    </source>
</evidence>
<accession>A0A345ZR79</accession>
<sequence>MLESIWPQNRNQNASAEDAPYLWTTADSQQAWGSPEPRDVTNRKNMALLIQLRWTAVMGQIVTIGFVQLWLGIKLPLAAMAAVIAALVTLNVVSMIWTRRRKEITSHDLLLALMLDVAALTAQLYLSGGAKNPFTSLYLLQITLGAVLLDARSIWSLVVLTTASLVGLTVAHRPLLLPQQGIGDDFSLYITGMCIGFLLNAVLLVVFVTRINRNLRDRDARLAAMRQRAAEESHIVRMGLLASGAAHELGTPLSSISVLLSDWRRMPELASHPDLIEDIAEMESSLKRCKAIVTGILVSAGEARGEGSAATTVHKFVNGLAEEWSSTRSKNTLHIKNEFGADLAIVSDAALKQVVFNVLDNALEASPGWIELAAGRSGDALVLAISDVGPGFSSETLAQLGKPYNSSKGRPGGGLGLFLVVNVIRKLGGKVSAENRADGGARVTLTLPLATLAIGGGDAG</sequence>
<dbReference type="InterPro" id="IPR050980">
    <property type="entry name" value="2C_sensor_his_kinase"/>
</dbReference>
<dbReference type="SUPFAM" id="SSF47384">
    <property type="entry name" value="Homodimeric domain of signal transducing histidine kinase"/>
    <property type="match status" value="1"/>
</dbReference>
<dbReference type="CDD" id="cd00082">
    <property type="entry name" value="HisKA"/>
    <property type="match status" value="1"/>
</dbReference>
<dbReference type="GO" id="GO:0005524">
    <property type="term" value="F:ATP binding"/>
    <property type="evidence" value="ECO:0007669"/>
    <property type="project" value="UniProtKB-KW"/>
</dbReference>
<evidence type="ECO:0000256" key="2">
    <source>
        <dbReference type="ARBA" id="ARBA00004651"/>
    </source>
</evidence>
<dbReference type="OrthoDB" id="9785252at2"/>
<reference evidence="12 13" key="1">
    <citation type="submission" date="2018-07" db="EMBL/GenBank/DDBJ databases">
        <authorList>
            <person name="Quirk P.G."/>
            <person name="Krulwich T.A."/>
        </authorList>
    </citation>
    <scope>NUCLEOTIDE SEQUENCE [LARGE SCALE GENOMIC DNA]</scope>
    <source>
        <strain evidence="12 13">CC-BB4</strain>
    </source>
</reference>
<dbReference type="AlphaFoldDB" id="A0A345ZR79"/>
<evidence type="ECO:0000256" key="8">
    <source>
        <dbReference type="ARBA" id="ARBA00022777"/>
    </source>
</evidence>
<dbReference type="KEGG" id="ptaw:DW352_02175"/>
<name>A0A345ZR79_9HYPH</name>
<keyword evidence="13" id="KW-1185">Reference proteome</keyword>
<keyword evidence="8 12" id="KW-0418">Kinase</keyword>
<evidence type="ECO:0000256" key="5">
    <source>
        <dbReference type="ARBA" id="ARBA00022553"/>
    </source>
</evidence>